<organism evidence="1 2">
    <name type="scientific">Cudoniella acicularis</name>
    <dbReference type="NCBI Taxonomy" id="354080"/>
    <lineage>
        <taxon>Eukaryota</taxon>
        <taxon>Fungi</taxon>
        <taxon>Dikarya</taxon>
        <taxon>Ascomycota</taxon>
        <taxon>Pezizomycotina</taxon>
        <taxon>Leotiomycetes</taxon>
        <taxon>Helotiales</taxon>
        <taxon>Tricladiaceae</taxon>
        <taxon>Cudoniella</taxon>
    </lineage>
</organism>
<dbReference type="EMBL" id="JAAMPI010002243">
    <property type="protein sequence ID" value="KAF4616230.1"/>
    <property type="molecule type" value="Genomic_DNA"/>
</dbReference>
<dbReference type="PANTHER" id="PTHR39596">
    <property type="match status" value="1"/>
</dbReference>
<keyword evidence="2" id="KW-1185">Reference proteome</keyword>
<name>A0A8H4VQ41_9HELO</name>
<accession>A0A8H4VQ41</accession>
<proteinExistence type="predicted"/>
<comment type="caution">
    <text evidence="1">The sequence shown here is derived from an EMBL/GenBank/DDBJ whole genome shotgun (WGS) entry which is preliminary data.</text>
</comment>
<dbReference type="PANTHER" id="PTHR39596:SF3">
    <property type="entry name" value="HETEROKARYON INCOMPATIBILITY DOMAIN-CONTAINING PROTEIN"/>
    <property type="match status" value="1"/>
</dbReference>
<sequence>MDHLPLPSNPLLAKLEVPYRCTELYDGGPMAGYPSRKGWRILYAVDGIGYLVGGGVGGEMEKPSDKMLEAFLQNWLYFGLLGAVLDELEGDVADGIKGFIERNEEEEDVVRTVELEAVLSRWKEKMKADIEKVEKGKKYDGWKRVHTVIRHVWQVALDTHLNHSGAVDPRILLSIAVLGETIQGVLAEFGEDKELDIPIPEGWRNGQVRGHIGDFLLPMMREKGWCEFDVKRLPLPTGSVGLLWYYAHLQPPRSWMDHSFCGGDECKGMAIGERYRTRHATPDCTCTEEFSDVEAVVAAVEDGKIPLVQFKDGEFHIVRFPGDVNTDFVAISHVWAEGLGNPHANSLPTCTLKWVSSLIDSLPLTKPNTPFFLDTLSVPIFPRSAHILALNSLRLPYTHASHVLVLDSYLLSLPSSTLTPLELWTRILCSSWSLRLWTFQEARLSTSRLHFAFIDQTFQAESLFLQLPTENICTTIMVRDAAIAYRGTNILHNLASTGILPHDFAMQFRPTPDVHDLRQSLKSRAVSVPGDEALCLACIMGMDLSLFTAIPSSNPLARMALFWKLMPRIPLGLVFSTACQKLTTPGLRWAPTSFLGDLEGTHWVKD</sequence>
<gene>
    <name evidence="1" type="ORF">G7Y89_g15176</name>
</gene>
<dbReference type="Proteomes" id="UP000566819">
    <property type="component" value="Unassembled WGS sequence"/>
</dbReference>
<evidence type="ECO:0000313" key="2">
    <source>
        <dbReference type="Proteomes" id="UP000566819"/>
    </source>
</evidence>
<reference evidence="1 2" key="1">
    <citation type="submission" date="2020-03" db="EMBL/GenBank/DDBJ databases">
        <title>Draft Genome Sequence of Cudoniella acicularis.</title>
        <authorList>
            <person name="Buettner E."/>
            <person name="Kellner H."/>
        </authorList>
    </citation>
    <scope>NUCLEOTIDE SEQUENCE [LARGE SCALE GENOMIC DNA]</scope>
    <source>
        <strain evidence="1 2">DSM 108380</strain>
    </source>
</reference>
<protein>
    <submittedName>
        <fullName evidence="1">Uncharacterized protein</fullName>
    </submittedName>
</protein>
<dbReference type="OrthoDB" id="2426273at2759"/>
<evidence type="ECO:0000313" key="1">
    <source>
        <dbReference type="EMBL" id="KAF4616230.1"/>
    </source>
</evidence>
<dbReference type="AlphaFoldDB" id="A0A8H4VQ41"/>